<dbReference type="Proteomes" id="UP000041254">
    <property type="component" value="Unassembled WGS sequence"/>
</dbReference>
<dbReference type="AlphaFoldDB" id="A0A0G4F6N0"/>
<dbReference type="VEuPathDB" id="CryptoDB:Vbra_5725"/>
<evidence type="ECO:0000259" key="1">
    <source>
        <dbReference type="PROSITE" id="PS50011"/>
    </source>
</evidence>
<dbReference type="GO" id="GO:0005524">
    <property type="term" value="F:ATP binding"/>
    <property type="evidence" value="ECO:0007669"/>
    <property type="project" value="InterPro"/>
</dbReference>
<dbReference type="InterPro" id="IPR011009">
    <property type="entry name" value="Kinase-like_dom_sf"/>
</dbReference>
<dbReference type="InParanoid" id="A0A0G4F6N0"/>
<accession>A0A0G4F6N0</accession>
<dbReference type="PhylomeDB" id="A0A0G4F6N0"/>
<sequence>MRGGRSVNFVRWLSSYTSSRECKEAGVRLFTPDEEKQRFAPLDDKEPLLEPVDEEHRTTIMLCDDKQEGRVVVCKQVSSAVGTEWTPGEYLFHREEQNSLFDAAQEAPDSISSAGGCFSTTYQAERAVGKALRSTALFVDSSTPAREGLHGWVEVLYDKAAGERLAFKIFKLYETDEGRDENGFIINGWDVAAAIHLRHENIIDAPRILKVRSPHAAVKVAVMPFINGGTLADRRFAEALGEEREHVLMTLLKQAMEGLLHLHSVGLLHTDMLGAEANPGGNMAINVDPPKSAVRW</sequence>
<dbReference type="EMBL" id="CDMY01000384">
    <property type="protein sequence ID" value="CEM08086.1"/>
    <property type="molecule type" value="Genomic_DNA"/>
</dbReference>
<reference evidence="2 3" key="1">
    <citation type="submission" date="2014-11" db="EMBL/GenBank/DDBJ databases">
        <authorList>
            <person name="Zhu J."/>
            <person name="Qi W."/>
            <person name="Song R."/>
        </authorList>
    </citation>
    <scope>NUCLEOTIDE SEQUENCE [LARGE SCALE GENOMIC DNA]</scope>
</reference>
<dbReference type="InterPro" id="IPR000719">
    <property type="entry name" value="Prot_kinase_dom"/>
</dbReference>
<protein>
    <recommendedName>
        <fullName evidence="1">Protein kinase domain-containing protein</fullName>
    </recommendedName>
</protein>
<evidence type="ECO:0000313" key="3">
    <source>
        <dbReference type="Proteomes" id="UP000041254"/>
    </source>
</evidence>
<dbReference type="GO" id="GO:0004672">
    <property type="term" value="F:protein kinase activity"/>
    <property type="evidence" value="ECO:0007669"/>
    <property type="project" value="InterPro"/>
</dbReference>
<proteinExistence type="predicted"/>
<dbReference type="SUPFAM" id="SSF56112">
    <property type="entry name" value="Protein kinase-like (PK-like)"/>
    <property type="match status" value="1"/>
</dbReference>
<organism evidence="2 3">
    <name type="scientific">Vitrella brassicaformis (strain CCMP3155)</name>
    <dbReference type="NCBI Taxonomy" id="1169540"/>
    <lineage>
        <taxon>Eukaryota</taxon>
        <taxon>Sar</taxon>
        <taxon>Alveolata</taxon>
        <taxon>Colpodellida</taxon>
        <taxon>Vitrellaceae</taxon>
        <taxon>Vitrella</taxon>
    </lineage>
</organism>
<evidence type="ECO:0000313" key="2">
    <source>
        <dbReference type="EMBL" id="CEM08086.1"/>
    </source>
</evidence>
<dbReference type="Gene3D" id="1.10.510.10">
    <property type="entry name" value="Transferase(Phosphotransferase) domain 1"/>
    <property type="match status" value="1"/>
</dbReference>
<gene>
    <name evidence="2" type="ORF">Vbra_5725</name>
</gene>
<keyword evidence="3" id="KW-1185">Reference proteome</keyword>
<dbReference type="PROSITE" id="PS50011">
    <property type="entry name" value="PROTEIN_KINASE_DOM"/>
    <property type="match status" value="1"/>
</dbReference>
<feature type="domain" description="Protein kinase" evidence="1">
    <location>
        <begin position="122"/>
        <end position="296"/>
    </location>
</feature>
<name>A0A0G4F6N0_VITBC</name>